<dbReference type="InterPro" id="IPR050196">
    <property type="entry name" value="Cytochrome_P450_Monoox"/>
</dbReference>
<name>A0A8C0CIQ9_BALMU</name>
<dbReference type="AlphaFoldDB" id="A0A8C0CIQ9"/>
<comment type="similarity">
    <text evidence="1">Belongs to the cytochrome P450 family.</text>
</comment>
<dbReference type="GO" id="GO:0020037">
    <property type="term" value="F:heme binding"/>
    <property type="evidence" value="ECO:0007669"/>
    <property type="project" value="InterPro"/>
</dbReference>
<dbReference type="Ensembl" id="ENSBMST00010007558.1">
    <property type="protein sequence ID" value="ENSBMSP00010006765.1"/>
    <property type="gene ID" value="ENSBMSG00010005028.1"/>
</dbReference>
<dbReference type="GO" id="GO:0005506">
    <property type="term" value="F:iron ion binding"/>
    <property type="evidence" value="ECO:0007669"/>
    <property type="project" value="InterPro"/>
</dbReference>
<dbReference type="Pfam" id="PF00067">
    <property type="entry name" value="p450"/>
    <property type="match status" value="1"/>
</dbReference>
<organism evidence="2">
    <name type="scientific">Balaenoptera musculus</name>
    <name type="common">Blue whale</name>
    <dbReference type="NCBI Taxonomy" id="9771"/>
    <lineage>
        <taxon>Eukaryota</taxon>
        <taxon>Metazoa</taxon>
        <taxon>Chordata</taxon>
        <taxon>Craniata</taxon>
        <taxon>Vertebrata</taxon>
        <taxon>Euteleostomi</taxon>
        <taxon>Mammalia</taxon>
        <taxon>Eutheria</taxon>
        <taxon>Laurasiatheria</taxon>
        <taxon>Artiodactyla</taxon>
        <taxon>Whippomorpha</taxon>
        <taxon>Cetacea</taxon>
        <taxon>Mysticeti</taxon>
        <taxon>Balaenopteridae</taxon>
        <taxon>Balaenoptera</taxon>
    </lineage>
</organism>
<accession>A0A8C0CIQ9</accession>
<reference evidence="2" key="1">
    <citation type="submission" date="2023-09" db="UniProtKB">
        <authorList>
            <consortium name="Ensembl"/>
        </authorList>
    </citation>
    <scope>IDENTIFICATION</scope>
</reference>
<dbReference type="SUPFAM" id="SSF48264">
    <property type="entry name" value="Cytochrome P450"/>
    <property type="match status" value="1"/>
</dbReference>
<dbReference type="PANTHER" id="PTHR24291:SF149">
    <property type="entry name" value="CYTOCHROME P450 4B1"/>
    <property type="match status" value="1"/>
</dbReference>
<evidence type="ECO:0000256" key="1">
    <source>
        <dbReference type="ARBA" id="ARBA00010617"/>
    </source>
</evidence>
<dbReference type="InterPro" id="IPR001128">
    <property type="entry name" value="Cyt_P450"/>
</dbReference>
<dbReference type="InterPro" id="IPR036396">
    <property type="entry name" value="Cyt_P450_sf"/>
</dbReference>
<sequence length="506" mass="57063">MREEAGEVQAARDVGLRHLLLPQCLFPREAGQRLWTMRPCEEQLPGGGGTRGDPGDFIGGAGWGQGLRKGVVAGPRLVSPEAARLGGWKAELGWDARLGREDGGGVGWVGCAWPLAARGVAGLCDLTGPPSPTPSPGRGLLVLQGPKWFQHHKLLTPGFPYDVLKTYVAVFAESTRDKWEEKSREHKSFDICGVGHMAPDSLMKCTFGRGKSRLGHRDRSYCLAVSDLSLLMQQRFESFQYHKDSIYWLTPQGRHFLQACQVAHDHTDQVIREQKAALQDKKEWEKIQSRRHLDFLDVLLGAWDEDGIELSDADLWAEVDTFMSEGHDTTTSGMSWFLYCMALYPECQHHCREEVREIFRDRDSTQGDDLRKMTYLTTCLKKSFRLYPAVPQVYRQLSAMGLISLHIYAHHRNCAVWLDPEVRHPRAQRPVPSGLRTPHWFPSLRTPRSLMSFCAAHRRNCLAQQFAMNKMNVVTALCLLCFEFALDPSRPPIQLPCAPRMASTST</sequence>
<dbReference type="GeneTree" id="ENSGT00940000161441"/>
<dbReference type="Gene3D" id="1.10.630.10">
    <property type="entry name" value="Cytochrome P450"/>
    <property type="match status" value="1"/>
</dbReference>
<dbReference type="GO" id="GO:0004497">
    <property type="term" value="F:monooxygenase activity"/>
    <property type="evidence" value="ECO:0007669"/>
    <property type="project" value="InterPro"/>
</dbReference>
<protein>
    <submittedName>
        <fullName evidence="2">Uncharacterized protein</fullName>
    </submittedName>
</protein>
<dbReference type="OMA" id="CKVAHDY"/>
<evidence type="ECO:0000313" key="2">
    <source>
        <dbReference type="Ensembl" id="ENSBMSP00010006765.1"/>
    </source>
</evidence>
<dbReference type="PANTHER" id="PTHR24291">
    <property type="entry name" value="CYTOCHROME P450 FAMILY 4"/>
    <property type="match status" value="1"/>
</dbReference>
<proteinExistence type="inferred from homology"/>
<dbReference type="GO" id="GO:0016705">
    <property type="term" value="F:oxidoreductase activity, acting on paired donors, with incorporation or reduction of molecular oxygen"/>
    <property type="evidence" value="ECO:0007669"/>
    <property type="project" value="InterPro"/>
</dbReference>